<accession>S4VRN4</accession>
<reference evidence="1 2" key="1">
    <citation type="journal article" date="2013" name="Science">
        <title>Pandoraviruses: amoeba viruses with genomes up to 2.5 Mb reaching that of parasitic eukaryotes.</title>
        <authorList>
            <person name="Philippe N."/>
            <person name="Legendre M."/>
            <person name="Doutre G."/>
            <person name="Coute Y."/>
            <person name="Poirot O."/>
            <person name="Lescot M."/>
            <person name="Arslan D."/>
            <person name="Seltzer V."/>
            <person name="Bertaux L."/>
            <person name="Bruley C."/>
            <person name="Garin J."/>
            <person name="Claverie J.M."/>
            <person name="Abergel C."/>
        </authorList>
    </citation>
    <scope>NUCLEOTIDE SEQUENCE [LARGE SCALE GENOMIC DNA]</scope>
    <source>
        <strain evidence="1">Melbourne</strain>
    </source>
</reference>
<dbReference type="GeneID" id="16512758"/>
<protein>
    <submittedName>
        <fullName evidence="1">Uncharacterized protein</fullName>
    </submittedName>
</protein>
<evidence type="ECO:0000313" key="1">
    <source>
        <dbReference type="EMBL" id="AGO82040.1"/>
    </source>
</evidence>
<organism evidence="1 2">
    <name type="scientific">Pandoravirus dulcis</name>
    <dbReference type="NCBI Taxonomy" id="1349409"/>
    <lineage>
        <taxon>Viruses</taxon>
        <taxon>Pandoravirus</taxon>
    </lineage>
</organism>
<name>S4VRN4_9VIRU</name>
<sequence length="289" mass="30370">MNLTGADDGLYDNLYDDLYDDDLYEDVLAPAPAAPSYLSALPPELASLVATNVARTDIAALERLTRAAPGISTVVATTPVRLAWAHAAPTVRLPEAARLAQALGARGLDDTALLARRCVLLAYIDWTAAGANATPASAMLARAWVARAQGMDEPGLLRLIVGPPEDARSCRRAAERLSAPVAGLGAPFGALAAQPCLGTPIHAIDPAMMDRLIEVSLAGADGIDGRVIARWMDDAIGARAREQCPGAFAVAPAAMPRFSDLFAIDYARIVSGSGADGNYYLVGRLRPRW</sequence>
<dbReference type="EMBL" id="KC977570">
    <property type="protein sequence ID" value="AGO82040.1"/>
    <property type="molecule type" value="Genomic_DNA"/>
</dbReference>
<dbReference type="RefSeq" id="YP_008318709.1">
    <property type="nucleotide sequence ID" value="NC_021858.1"/>
</dbReference>
<dbReference type="Proteomes" id="UP000201566">
    <property type="component" value="Segment"/>
</dbReference>
<dbReference type="KEGG" id="vg:16512758"/>
<gene>
    <name evidence="1" type="ORF">pdul_cds_127</name>
</gene>
<evidence type="ECO:0000313" key="2">
    <source>
        <dbReference type="Proteomes" id="UP000201566"/>
    </source>
</evidence>
<proteinExistence type="predicted"/>